<accession>A0A812PD12</accession>
<keyword evidence="1" id="KW-0175">Coiled coil</keyword>
<dbReference type="OrthoDB" id="441354at2759"/>
<evidence type="ECO:0000313" key="2">
    <source>
        <dbReference type="EMBL" id="CAE7345501.1"/>
    </source>
</evidence>
<comment type="caution">
    <text evidence="2">The sequence shown here is derived from an EMBL/GenBank/DDBJ whole genome shotgun (WGS) entry which is preliminary data.</text>
</comment>
<organism evidence="2 3">
    <name type="scientific">Symbiodinium natans</name>
    <dbReference type="NCBI Taxonomy" id="878477"/>
    <lineage>
        <taxon>Eukaryota</taxon>
        <taxon>Sar</taxon>
        <taxon>Alveolata</taxon>
        <taxon>Dinophyceae</taxon>
        <taxon>Suessiales</taxon>
        <taxon>Symbiodiniaceae</taxon>
        <taxon>Symbiodinium</taxon>
    </lineage>
</organism>
<keyword evidence="3" id="KW-1185">Reference proteome</keyword>
<dbReference type="EMBL" id="CAJNDS010002135">
    <property type="protein sequence ID" value="CAE7345501.1"/>
    <property type="molecule type" value="Genomic_DNA"/>
</dbReference>
<evidence type="ECO:0000256" key="1">
    <source>
        <dbReference type="SAM" id="Coils"/>
    </source>
</evidence>
<name>A0A812PD12_9DINO</name>
<protein>
    <submittedName>
        <fullName evidence="2">Uncharacterized protein</fullName>
    </submittedName>
</protein>
<feature type="coiled-coil region" evidence="1">
    <location>
        <begin position="41"/>
        <end position="68"/>
    </location>
</feature>
<dbReference type="AlphaFoldDB" id="A0A812PD12"/>
<proteinExistence type="predicted"/>
<sequence>MALCTNNREASRTFANRLSRTRTRRQAGYADGWSQEQLAACEKLAARCQDLENSLRFCTEQASLLKEDAEQALGSGGASSTTGALVAAALRASDPELWLGWDMAGRGWRAALSEALRRMANFDHDLEKQRAALKRRRKKEPGAMADDATLTALVVERGQAVAQCQDFAQKMPAQAWNLVLSMWQGKLTDGLERLAMRPGGDDETEDLSENEAARQRRRLLAGSIQKRPSIIRHQLQCWRASGSATVQHGQRQISRNSQTQARFG</sequence>
<evidence type="ECO:0000313" key="3">
    <source>
        <dbReference type="Proteomes" id="UP000604046"/>
    </source>
</evidence>
<dbReference type="Proteomes" id="UP000604046">
    <property type="component" value="Unassembled WGS sequence"/>
</dbReference>
<gene>
    <name evidence="2" type="ORF">SNAT2548_LOCUS18110</name>
</gene>
<reference evidence="2" key="1">
    <citation type="submission" date="2021-02" db="EMBL/GenBank/DDBJ databases">
        <authorList>
            <person name="Dougan E. K."/>
            <person name="Rhodes N."/>
            <person name="Thang M."/>
            <person name="Chan C."/>
        </authorList>
    </citation>
    <scope>NUCLEOTIDE SEQUENCE</scope>
</reference>